<evidence type="ECO:0000313" key="2">
    <source>
        <dbReference type="Proteomes" id="UP001165101"/>
    </source>
</evidence>
<dbReference type="Proteomes" id="UP001165101">
    <property type="component" value="Unassembled WGS sequence"/>
</dbReference>
<reference evidence="1" key="1">
    <citation type="submission" date="2023-04" db="EMBL/GenBank/DDBJ databases">
        <title>Candida boidinii NBRC 1967.</title>
        <authorList>
            <person name="Ichikawa N."/>
            <person name="Sato H."/>
            <person name="Tonouchi N."/>
        </authorList>
    </citation>
    <scope>NUCLEOTIDE SEQUENCE</scope>
    <source>
        <strain evidence="1">NBRC 1967</strain>
    </source>
</reference>
<comment type="caution">
    <text evidence="1">The sequence shown here is derived from an EMBL/GenBank/DDBJ whole genome shotgun (WGS) entry which is preliminary data.</text>
</comment>
<sequence length="123" mass="13589">MAKQQSNSRKSGSKNTANNNKKKSSTGISKKQIKAKTKASKVMLEKLNRETTTDDVNHVVLINNVGSSNSNNEEDKLIGLKSLKNLKKDHKSDIETSKAIKDSKEKTNQDIAAQLELISGFKF</sequence>
<keyword evidence="2" id="KW-1185">Reference proteome</keyword>
<accession>A0ACB5TNR5</accession>
<evidence type="ECO:0000313" key="1">
    <source>
        <dbReference type="EMBL" id="GME92282.1"/>
    </source>
</evidence>
<organism evidence="1 2">
    <name type="scientific">Candida boidinii</name>
    <name type="common">Yeast</name>
    <dbReference type="NCBI Taxonomy" id="5477"/>
    <lineage>
        <taxon>Eukaryota</taxon>
        <taxon>Fungi</taxon>
        <taxon>Dikarya</taxon>
        <taxon>Ascomycota</taxon>
        <taxon>Saccharomycotina</taxon>
        <taxon>Pichiomycetes</taxon>
        <taxon>Pichiales</taxon>
        <taxon>Pichiaceae</taxon>
        <taxon>Ogataea</taxon>
        <taxon>Ogataea/Candida clade</taxon>
    </lineage>
</organism>
<proteinExistence type="predicted"/>
<protein>
    <submittedName>
        <fullName evidence="1">Unnamed protein product</fullName>
    </submittedName>
</protein>
<gene>
    <name evidence="1" type="ORF">Cboi01_000267400</name>
</gene>
<name>A0ACB5TNR5_CANBO</name>
<dbReference type="EMBL" id="BSXV01001260">
    <property type="protein sequence ID" value="GME92282.1"/>
    <property type="molecule type" value="Genomic_DNA"/>
</dbReference>